<reference evidence="2" key="1">
    <citation type="journal article" date="2021" name="Front. Plant Sci.">
        <title>Chromosome-Scale Genome Assembly for Chinese Sour Jujube and Insights Into Its Genome Evolution and Domestication Signature.</title>
        <authorList>
            <person name="Shen L.-Y."/>
            <person name="Luo H."/>
            <person name="Wang X.-L."/>
            <person name="Wang X.-M."/>
            <person name="Qiu X.-J."/>
            <person name="Liu H."/>
            <person name="Zhou S.-S."/>
            <person name="Jia K.-H."/>
            <person name="Nie S."/>
            <person name="Bao Y.-T."/>
            <person name="Zhang R.-G."/>
            <person name="Yun Q.-Z."/>
            <person name="Chai Y.-H."/>
            <person name="Lu J.-Y."/>
            <person name="Li Y."/>
            <person name="Zhao S.-W."/>
            <person name="Mao J.-F."/>
            <person name="Jia S.-G."/>
            <person name="Mao Y.-M."/>
        </authorList>
    </citation>
    <scope>NUCLEOTIDE SEQUENCE</scope>
    <source>
        <strain evidence="2">AT0</strain>
        <tissue evidence="2">Leaf</tissue>
    </source>
</reference>
<evidence type="ECO:0000313" key="3">
    <source>
        <dbReference type="Proteomes" id="UP000813462"/>
    </source>
</evidence>
<name>A0A978U8C1_ZIZJJ</name>
<keyword evidence="1" id="KW-0472">Membrane</keyword>
<evidence type="ECO:0000256" key="1">
    <source>
        <dbReference type="SAM" id="Phobius"/>
    </source>
</evidence>
<evidence type="ECO:0000313" key="2">
    <source>
        <dbReference type="EMBL" id="KAH7510699.1"/>
    </source>
</evidence>
<dbReference type="Proteomes" id="UP000813462">
    <property type="component" value="Unassembled WGS sequence"/>
</dbReference>
<feature type="transmembrane region" description="Helical" evidence="1">
    <location>
        <begin position="271"/>
        <end position="296"/>
    </location>
</feature>
<dbReference type="PANTHER" id="PTHR12242">
    <property type="entry name" value="OS02G0130600 PROTEIN-RELATED"/>
    <property type="match status" value="1"/>
</dbReference>
<protein>
    <recommendedName>
        <fullName evidence="4">Transmembrane protein</fullName>
    </recommendedName>
</protein>
<dbReference type="PANTHER" id="PTHR12242:SF10">
    <property type="entry name" value="TRANSMEMBRANE PROTEIN"/>
    <property type="match status" value="1"/>
</dbReference>
<feature type="transmembrane region" description="Helical" evidence="1">
    <location>
        <begin position="89"/>
        <end position="111"/>
    </location>
</feature>
<feature type="transmembrane region" description="Helical" evidence="1">
    <location>
        <begin position="308"/>
        <end position="328"/>
    </location>
</feature>
<keyword evidence="1" id="KW-1133">Transmembrane helix</keyword>
<comment type="caution">
    <text evidence="2">The sequence shown here is derived from an EMBL/GenBank/DDBJ whole genome shotgun (WGS) entry which is preliminary data.</text>
</comment>
<dbReference type="AlphaFoldDB" id="A0A978U8C1"/>
<dbReference type="GO" id="GO:0016020">
    <property type="term" value="C:membrane"/>
    <property type="evidence" value="ECO:0007669"/>
    <property type="project" value="TreeGrafter"/>
</dbReference>
<accession>A0A978U8C1</accession>
<sequence>MGFLTGNPSNTWQPTMTANTTDPSYWLNWRFFLCALFLLISMIFASILIWKYETFHKRKPERRENDRETVEPFHEDEAWKICLKGIHPAWLLAYRIICLIVLFSLITANVIEDGGGIFYFYTQWTFALVTIYFALASTLSIYGCCKYGNRDSQDAIDHFGLDTERGTYVAPTFEGSTDTSNMRKNLDAYEEHQNQETAGVWGYALQIIFQMCAGAVMLTDSVFWTIIYPFLTAKDYELNFMIASMHSINAVFLLGDTLLNCLRFPLFRIAYFVLWTGVFVIFQWIIHVCVNMWWPYPFLDLSSQYAPLWYLGVGLMHIPCYGIFALIVRIKHMVLSTTFPDSYQSMR</sequence>
<feature type="transmembrane region" description="Helical" evidence="1">
    <location>
        <begin position="29"/>
        <end position="50"/>
    </location>
</feature>
<feature type="transmembrane region" description="Helical" evidence="1">
    <location>
        <begin position="240"/>
        <end position="259"/>
    </location>
</feature>
<feature type="transmembrane region" description="Helical" evidence="1">
    <location>
        <begin position="117"/>
        <end position="142"/>
    </location>
</feature>
<proteinExistence type="predicted"/>
<gene>
    <name evidence="2" type="ORF">FEM48_ZijujUnG0093200</name>
</gene>
<evidence type="ECO:0008006" key="4">
    <source>
        <dbReference type="Google" id="ProtNLM"/>
    </source>
</evidence>
<dbReference type="EMBL" id="JAEACU010000380">
    <property type="protein sequence ID" value="KAH7510699.1"/>
    <property type="molecule type" value="Genomic_DNA"/>
</dbReference>
<keyword evidence="1" id="KW-0812">Transmembrane</keyword>
<feature type="transmembrane region" description="Helical" evidence="1">
    <location>
        <begin position="207"/>
        <end position="228"/>
    </location>
</feature>
<organism evidence="2 3">
    <name type="scientific">Ziziphus jujuba var. spinosa</name>
    <dbReference type="NCBI Taxonomy" id="714518"/>
    <lineage>
        <taxon>Eukaryota</taxon>
        <taxon>Viridiplantae</taxon>
        <taxon>Streptophyta</taxon>
        <taxon>Embryophyta</taxon>
        <taxon>Tracheophyta</taxon>
        <taxon>Spermatophyta</taxon>
        <taxon>Magnoliopsida</taxon>
        <taxon>eudicotyledons</taxon>
        <taxon>Gunneridae</taxon>
        <taxon>Pentapetalae</taxon>
        <taxon>rosids</taxon>
        <taxon>fabids</taxon>
        <taxon>Rosales</taxon>
        <taxon>Rhamnaceae</taxon>
        <taxon>Paliureae</taxon>
        <taxon>Ziziphus</taxon>
    </lineage>
</organism>